<organism evidence="3 4">
    <name type="scientific">Pontivivens marinum</name>
    <dbReference type="NCBI Taxonomy" id="1690039"/>
    <lineage>
        <taxon>Bacteria</taxon>
        <taxon>Pseudomonadati</taxon>
        <taxon>Pseudomonadota</taxon>
        <taxon>Alphaproteobacteria</taxon>
        <taxon>Rhodobacterales</taxon>
        <taxon>Paracoccaceae</taxon>
        <taxon>Pontivivens</taxon>
    </lineage>
</organism>
<feature type="signal peptide" evidence="1">
    <location>
        <begin position="1"/>
        <end position="26"/>
    </location>
</feature>
<dbReference type="EMBL" id="OCTN01000010">
    <property type="protein sequence ID" value="SOH95338.1"/>
    <property type="molecule type" value="Genomic_DNA"/>
</dbReference>
<name>A0A2C9CVP7_9RHOB</name>
<feature type="domain" description="YHYH" evidence="2">
    <location>
        <begin position="103"/>
        <end position="297"/>
    </location>
</feature>
<evidence type="ECO:0000313" key="3">
    <source>
        <dbReference type="EMBL" id="SOH95338.1"/>
    </source>
</evidence>
<dbReference type="InterPro" id="IPR025924">
    <property type="entry name" value="YHYH_dom"/>
</dbReference>
<sequence>MTIRNKTSYVAAAAMLGSAMAPQAQAHDITDAFLTERSANCADYVAEHTASVTDLFTKTQYDAAVAITTDGQTCTIASNAVPNHDFNTVEGFVNGFSEQDQAYTITATPTVAETPMPLTLGMDNAVFLNGVKLDLLAAGCYGIGDGLFGCFDMTTPYRFDPMGAASNMFGTDAHNAHTQTNGLYHYHGNPLALFEQVAPDAAPPVIGFAADGFPIFGRYINDDGTIRAATTSYRLKTGTRPDGDDGPGGTYDGTYVDDWEFVEGLGDLDQCNGMIQDGVYGYVVTATYPHVMACFTGTPDPSFLKPRP</sequence>
<dbReference type="RefSeq" id="WP_097931752.1">
    <property type="nucleotide sequence ID" value="NZ_OCTN01000010.1"/>
</dbReference>
<keyword evidence="4" id="KW-1185">Reference proteome</keyword>
<evidence type="ECO:0000313" key="4">
    <source>
        <dbReference type="Proteomes" id="UP000220034"/>
    </source>
</evidence>
<feature type="chain" id="PRO_5012903420" evidence="1">
    <location>
        <begin position="27"/>
        <end position="308"/>
    </location>
</feature>
<proteinExistence type="predicted"/>
<evidence type="ECO:0000256" key="1">
    <source>
        <dbReference type="SAM" id="SignalP"/>
    </source>
</evidence>
<dbReference type="Pfam" id="PF14240">
    <property type="entry name" value="YHYH"/>
    <property type="match status" value="1"/>
</dbReference>
<protein>
    <submittedName>
        <fullName evidence="3">YHYH protein</fullName>
    </submittedName>
</protein>
<reference evidence="4" key="1">
    <citation type="submission" date="2017-09" db="EMBL/GenBank/DDBJ databases">
        <authorList>
            <person name="Varghese N."/>
            <person name="Submissions S."/>
        </authorList>
    </citation>
    <scope>NUCLEOTIDE SEQUENCE [LARGE SCALE GENOMIC DNA]</scope>
    <source>
        <strain evidence="4">C7</strain>
    </source>
</reference>
<gene>
    <name evidence="3" type="ORF">SAMN06273572_1107</name>
</gene>
<dbReference type="AlphaFoldDB" id="A0A2C9CVP7"/>
<accession>A0A2C9CVP7</accession>
<dbReference type="OrthoDB" id="9796530at2"/>
<evidence type="ECO:0000259" key="2">
    <source>
        <dbReference type="Pfam" id="PF14240"/>
    </source>
</evidence>
<dbReference type="Proteomes" id="UP000220034">
    <property type="component" value="Unassembled WGS sequence"/>
</dbReference>
<keyword evidence="1" id="KW-0732">Signal</keyword>